<keyword evidence="7" id="KW-0677">Repeat</keyword>
<sequence length="702" mass="77871">MLSVLEGYKLNNFNSVLPDWIFSLSNLIRLDLYDSNFIGPFPNGSWILNSLTHLAAGHNYLSNSTIPSYLYGFPSLEYLDLSNNNLQGVLSSAIGNLTSISSLHLSNNSLKGELPMSTRNLCNLQTLDISYNQLNGSFPESLASLSNLTRLDIASNQLEGVVTEAHFVNLTRLSAFSASGNSLILRVSPDWIPPFHLRLLLMGSWNLGPQFPTRLKSQKDIQTVKLASTGISGIVPSWFWNLSVSFSYVNLCNNQLYGELPVQLPTSAFSVIYLCSNKFNGTIPRNSLHSWQLDLSNNSLSGDISEALCHPKVENDLFSPLTILNLGDNLLSGNIPDCWANWPSLLGINMGNNNLTGKIPSSMGSLQRLQLLYLRNNSLSGEIPSFLINCTALENLDLSLNEFVGGIPKFFGVGLSNLKILNLRSNKLNGQIPLELCRLTGLQVLDAAINNLSGTIPICFNNFSAMVTKNHSRRHSFIAFGDFFGIPSEKAYVVMKGREDMYAEIVSLVTSLDLSSNKLSGEIPKQLTSLQGLISLNLSGNHLRGNIPNEIGNMGSIISLDISRNLLSGKIPQSMANLNFLSNFNVSFNNLSGEIPLSTQLQSFNASSFIGNQLCGLPLPNKCRADHNTSVEDTEDEEGDKDEEEYWFRLGVAVGFSVGFLGVISPLVFYRFYRRAYYWFFQEYLWYKILDCYIKFKRVVRI</sequence>
<dbReference type="FunFam" id="3.80.10.10:FF:000111">
    <property type="entry name" value="LRR receptor-like serine/threonine-protein kinase ERECTA"/>
    <property type="match status" value="1"/>
</dbReference>
<protein>
    <submittedName>
        <fullName evidence="13">Receptor-like protein 12</fullName>
    </submittedName>
</protein>
<evidence type="ECO:0000256" key="3">
    <source>
        <dbReference type="ARBA" id="ARBA00022475"/>
    </source>
</evidence>
<dbReference type="SUPFAM" id="SSF52058">
    <property type="entry name" value="L domain-like"/>
    <property type="match status" value="2"/>
</dbReference>
<dbReference type="Pfam" id="PF00560">
    <property type="entry name" value="LRR_1"/>
    <property type="match status" value="5"/>
</dbReference>
<dbReference type="STRING" id="981085.W9QKH0"/>
<dbReference type="SMART" id="SM00369">
    <property type="entry name" value="LRR_TYP"/>
    <property type="match status" value="6"/>
</dbReference>
<evidence type="ECO:0000256" key="10">
    <source>
        <dbReference type="ARBA" id="ARBA00023170"/>
    </source>
</evidence>
<evidence type="ECO:0000256" key="8">
    <source>
        <dbReference type="ARBA" id="ARBA00022989"/>
    </source>
</evidence>
<keyword evidence="3" id="KW-1003">Cell membrane</keyword>
<evidence type="ECO:0000313" key="14">
    <source>
        <dbReference type="Proteomes" id="UP000030645"/>
    </source>
</evidence>
<dbReference type="Proteomes" id="UP000030645">
    <property type="component" value="Unassembled WGS sequence"/>
</dbReference>
<evidence type="ECO:0000256" key="4">
    <source>
        <dbReference type="ARBA" id="ARBA00022614"/>
    </source>
</evidence>
<dbReference type="PRINTS" id="PR00019">
    <property type="entry name" value="LEURICHRPT"/>
</dbReference>
<dbReference type="KEGG" id="mnt:21402641"/>
<comment type="similarity">
    <text evidence="2">Belongs to the RLP family.</text>
</comment>
<dbReference type="Pfam" id="PF13855">
    <property type="entry name" value="LRR_8"/>
    <property type="match status" value="3"/>
</dbReference>
<dbReference type="eggNOG" id="KOG0619">
    <property type="taxonomic scope" value="Eukaryota"/>
</dbReference>
<organism evidence="13 14">
    <name type="scientific">Morus notabilis</name>
    <dbReference type="NCBI Taxonomy" id="981085"/>
    <lineage>
        <taxon>Eukaryota</taxon>
        <taxon>Viridiplantae</taxon>
        <taxon>Streptophyta</taxon>
        <taxon>Embryophyta</taxon>
        <taxon>Tracheophyta</taxon>
        <taxon>Spermatophyta</taxon>
        <taxon>Magnoliopsida</taxon>
        <taxon>eudicotyledons</taxon>
        <taxon>Gunneridae</taxon>
        <taxon>Pentapetalae</taxon>
        <taxon>rosids</taxon>
        <taxon>fabids</taxon>
        <taxon>Rosales</taxon>
        <taxon>Moraceae</taxon>
        <taxon>Moreae</taxon>
        <taxon>Morus</taxon>
    </lineage>
</organism>
<accession>W9QKH0</accession>
<dbReference type="EMBL" id="KE343429">
    <property type="protein sequence ID" value="EXB29183.1"/>
    <property type="molecule type" value="Genomic_DNA"/>
</dbReference>
<dbReference type="PANTHER" id="PTHR48063:SF98">
    <property type="entry name" value="LRR RECEPTOR-LIKE SERINE_THREONINE-PROTEIN KINASE FLS2"/>
    <property type="match status" value="1"/>
</dbReference>
<dbReference type="PANTHER" id="PTHR48063">
    <property type="entry name" value="LRR RECEPTOR-LIKE KINASE"/>
    <property type="match status" value="1"/>
</dbReference>
<keyword evidence="5 12" id="KW-0812">Transmembrane</keyword>
<evidence type="ECO:0000256" key="9">
    <source>
        <dbReference type="ARBA" id="ARBA00023136"/>
    </source>
</evidence>
<evidence type="ECO:0000256" key="6">
    <source>
        <dbReference type="ARBA" id="ARBA00022729"/>
    </source>
</evidence>
<evidence type="ECO:0000256" key="2">
    <source>
        <dbReference type="ARBA" id="ARBA00009592"/>
    </source>
</evidence>
<keyword evidence="14" id="KW-1185">Reference proteome</keyword>
<keyword evidence="10 13" id="KW-0675">Receptor</keyword>
<dbReference type="InterPro" id="IPR001611">
    <property type="entry name" value="Leu-rich_rpt"/>
</dbReference>
<gene>
    <name evidence="13" type="ORF">L484_019709</name>
</gene>
<dbReference type="FunFam" id="3.80.10.10:FF:001362">
    <property type="entry name" value="Lrr receptor-like serinethreonine-protein kinase gso2"/>
    <property type="match status" value="1"/>
</dbReference>
<keyword evidence="9 12" id="KW-0472">Membrane</keyword>
<evidence type="ECO:0000256" key="11">
    <source>
        <dbReference type="ARBA" id="ARBA00023180"/>
    </source>
</evidence>
<proteinExistence type="inferred from homology"/>
<reference evidence="14" key="1">
    <citation type="submission" date="2013-01" db="EMBL/GenBank/DDBJ databases">
        <title>Draft Genome Sequence of a Mulberry Tree, Morus notabilis C.K. Schneid.</title>
        <authorList>
            <person name="He N."/>
            <person name="Zhao S."/>
        </authorList>
    </citation>
    <scope>NUCLEOTIDE SEQUENCE</scope>
</reference>
<dbReference type="InterPro" id="IPR046956">
    <property type="entry name" value="RLP23-like"/>
</dbReference>
<evidence type="ECO:0000256" key="1">
    <source>
        <dbReference type="ARBA" id="ARBA00004251"/>
    </source>
</evidence>
<comment type="subcellular location">
    <subcellularLocation>
        <location evidence="1">Cell membrane</location>
        <topology evidence="1">Single-pass type I membrane protein</topology>
    </subcellularLocation>
</comment>
<name>W9QKH0_9ROSA</name>
<keyword evidence="6" id="KW-0732">Signal</keyword>
<dbReference type="InterPro" id="IPR032675">
    <property type="entry name" value="LRR_dom_sf"/>
</dbReference>
<keyword evidence="11" id="KW-0325">Glycoprotein</keyword>
<evidence type="ECO:0000256" key="12">
    <source>
        <dbReference type="SAM" id="Phobius"/>
    </source>
</evidence>
<dbReference type="Gene3D" id="3.80.10.10">
    <property type="entry name" value="Ribonuclease Inhibitor"/>
    <property type="match status" value="2"/>
</dbReference>
<keyword evidence="4" id="KW-0433">Leucine-rich repeat</keyword>
<dbReference type="OrthoDB" id="1600340at2759"/>
<feature type="transmembrane region" description="Helical" evidence="12">
    <location>
        <begin position="646"/>
        <end position="670"/>
    </location>
</feature>
<dbReference type="FunFam" id="3.80.10.10:FF:000041">
    <property type="entry name" value="LRR receptor-like serine/threonine-protein kinase ERECTA"/>
    <property type="match status" value="1"/>
</dbReference>
<evidence type="ECO:0000256" key="7">
    <source>
        <dbReference type="ARBA" id="ARBA00022737"/>
    </source>
</evidence>
<evidence type="ECO:0000256" key="5">
    <source>
        <dbReference type="ARBA" id="ARBA00022692"/>
    </source>
</evidence>
<dbReference type="AlphaFoldDB" id="W9QKH0"/>
<dbReference type="InterPro" id="IPR003591">
    <property type="entry name" value="Leu-rich_rpt_typical-subtyp"/>
</dbReference>
<evidence type="ECO:0000313" key="13">
    <source>
        <dbReference type="EMBL" id="EXB29183.1"/>
    </source>
</evidence>
<dbReference type="GO" id="GO:0005886">
    <property type="term" value="C:plasma membrane"/>
    <property type="evidence" value="ECO:0007669"/>
    <property type="project" value="UniProtKB-SubCell"/>
</dbReference>
<keyword evidence="8 12" id="KW-1133">Transmembrane helix</keyword>